<keyword evidence="2" id="KW-1185">Reference proteome</keyword>
<dbReference type="EMBL" id="UZAJ01007202">
    <property type="protein sequence ID" value="VDO49380.1"/>
    <property type="molecule type" value="Genomic_DNA"/>
</dbReference>
<proteinExistence type="predicted"/>
<evidence type="ECO:0000313" key="3">
    <source>
        <dbReference type="WBParaSite" id="OFLC_0000710901-mRNA-1"/>
    </source>
</evidence>
<reference evidence="1 2" key="2">
    <citation type="submission" date="2018-11" db="EMBL/GenBank/DDBJ databases">
        <authorList>
            <consortium name="Pathogen Informatics"/>
        </authorList>
    </citation>
    <scope>NUCLEOTIDE SEQUENCE [LARGE SCALE GENOMIC DNA]</scope>
</reference>
<accession>A0A183HHZ8</accession>
<dbReference type="WBParaSite" id="OFLC_0000710901-mRNA-1">
    <property type="protein sequence ID" value="OFLC_0000710901-mRNA-1"/>
    <property type="gene ID" value="OFLC_0000710901"/>
</dbReference>
<evidence type="ECO:0000313" key="1">
    <source>
        <dbReference type="EMBL" id="VDO49380.1"/>
    </source>
</evidence>
<evidence type="ECO:0000313" key="2">
    <source>
        <dbReference type="Proteomes" id="UP000267606"/>
    </source>
</evidence>
<organism evidence="3">
    <name type="scientific">Onchocerca flexuosa</name>
    <dbReference type="NCBI Taxonomy" id="387005"/>
    <lineage>
        <taxon>Eukaryota</taxon>
        <taxon>Metazoa</taxon>
        <taxon>Ecdysozoa</taxon>
        <taxon>Nematoda</taxon>
        <taxon>Chromadorea</taxon>
        <taxon>Rhabditida</taxon>
        <taxon>Spirurina</taxon>
        <taxon>Spiruromorpha</taxon>
        <taxon>Filarioidea</taxon>
        <taxon>Onchocercidae</taxon>
        <taxon>Onchocerca</taxon>
    </lineage>
</organism>
<sequence length="81" mass="9510">MVLLEHKVLQECVENKVNEASMVYQDYEDHQDLPGHKETKVVVIIVNHRQTSQYRKILPKIAIKSCKIINQLNRKSRDIVI</sequence>
<name>A0A183HHZ8_9BILA</name>
<reference evidence="3" key="1">
    <citation type="submission" date="2016-06" db="UniProtKB">
        <authorList>
            <consortium name="WormBaseParasite"/>
        </authorList>
    </citation>
    <scope>IDENTIFICATION</scope>
</reference>
<gene>
    <name evidence="1" type="ORF">OFLC_LOCUS7113</name>
</gene>
<protein>
    <submittedName>
        <fullName evidence="3">Ovule protein</fullName>
    </submittedName>
</protein>
<dbReference type="AlphaFoldDB" id="A0A183HHZ8"/>
<dbReference type="Proteomes" id="UP000267606">
    <property type="component" value="Unassembled WGS sequence"/>
</dbReference>